<dbReference type="PANTHER" id="PTHR10378">
    <property type="entry name" value="LIM DOMAIN-BINDING PROTEIN"/>
    <property type="match status" value="1"/>
</dbReference>
<feature type="region of interest" description="Disordered" evidence="1">
    <location>
        <begin position="528"/>
        <end position="557"/>
    </location>
</feature>
<name>A0AAP0BLN1_9ASPA</name>
<dbReference type="EMBL" id="JBBWWQ010000006">
    <property type="protein sequence ID" value="KAK8944218.1"/>
    <property type="molecule type" value="Genomic_DNA"/>
</dbReference>
<sequence>MSGTARSRLGLSSSGNTNHGVLNSAANSSGPSMDASSLVTEANSSFSGGRQLPSSSSINDECYMHLPASPMSCSNNISGSSVIENSSIVQLSPQKELIPKQGNSTFASQSTIQDVGMFPAQKRPRLDTRQADAHQQQIMQHWLQRHRDLQVQAFGQPSRLSQIQQHQMLQSLPQLQRIQMHQQSHTPRPSLSQLISTARPPFESGLCARRLLQYMYHQSHRPADNSLLYWRKFVVEYFSPRAKKRWCFALHNSAGNHAFGAFPQASMDAWQCGVCGSKSGKGYEATYEVLPRLNQIKFDHGLIDELLYLDMPNETRLQSGLMVLDYAKAIQESVHEHCRVAREGKLQITFTPDLKILCWEFCARRHEEFVPRSMIVHQVNQLLHAAHKYKTSFGESGSSEASVQDLQASCNMFSVAGRQMARNVELPLLNDLGFSKRYVRCLQISEVINCMKDLIGFSQLHKVGPIEGLKSYSQQAAVNFQSQKMKMDQTLSTQNLPADQNALNKLMAIHPGLGAHAGNIYPPTFFPNNSPQGAGPSNNYHHMLRSSPNPGQSPSIPARQTFHHALTKNQQQLDFQAGQYFQHQATRQHPQETMHGGASRLQPNIAPSAKDSARSVGCDQNGSGISTIQVPGEIKRAGAGKSAEAPKMPAEHNSISLTGYSVEEDELPEDLNLGELDQELFEGLIDFDGIKW</sequence>
<feature type="compositionally biased region" description="Polar residues" evidence="1">
    <location>
        <begin position="528"/>
        <end position="555"/>
    </location>
</feature>
<dbReference type="InterPro" id="IPR029005">
    <property type="entry name" value="LIM-bd/SEUSS"/>
</dbReference>
<evidence type="ECO:0000256" key="1">
    <source>
        <dbReference type="SAM" id="MobiDB-lite"/>
    </source>
</evidence>
<dbReference type="Proteomes" id="UP001418222">
    <property type="component" value="Unassembled WGS sequence"/>
</dbReference>
<keyword evidence="3" id="KW-1185">Reference proteome</keyword>
<dbReference type="AlphaFoldDB" id="A0AAP0BLN1"/>
<evidence type="ECO:0000313" key="3">
    <source>
        <dbReference type="Proteomes" id="UP001418222"/>
    </source>
</evidence>
<reference evidence="2 3" key="1">
    <citation type="journal article" date="2022" name="Nat. Plants">
        <title>Genomes of leafy and leafless Platanthera orchids illuminate the evolution of mycoheterotrophy.</title>
        <authorList>
            <person name="Li M.H."/>
            <person name="Liu K.W."/>
            <person name="Li Z."/>
            <person name="Lu H.C."/>
            <person name="Ye Q.L."/>
            <person name="Zhang D."/>
            <person name="Wang J.Y."/>
            <person name="Li Y.F."/>
            <person name="Zhong Z.M."/>
            <person name="Liu X."/>
            <person name="Yu X."/>
            <person name="Liu D.K."/>
            <person name="Tu X.D."/>
            <person name="Liu B."/>
            <person name="Hao Y."/>
            <person name="Liao X.Y."/>
            <person name="Jiang Y.T."/>
            <person name="Sun W.H."/>
            <person name="Chen J."/>
            <person name="Chen Y.Q."/>
            <person name="Ai Y."/>
            <person name="Zhai J.W."/>
            <person name="Wu S.S."/>
            <person name="Zhou Z."/>
            <person name="Hsiao Y.Y."/>
            <person name="Wu W.L."/>
            <person name="Chen Y.Y."/>
            <person name="Lin Y.F."/>
            <person name="Hsu J.L."/>
            <person name="Li C.Y."/>
            <person name="Wang Z.W."/>
            <person name="Zhao X."/>
            <person name="Zhong W.Y."/>
            <person name="Ma X.K."/>
            <person name="Ma L."/>
            <person name="Huang J."/>
            <person name="Chen G.Z."/>
            <person name="Huang M.Z."/>
            <person name="Huang L."/>
            <person name="Peng D.H."/>
            <person name="Luo Y.B."/>
            <person name="Zou S.Q."/>
            <person name="Chen S.P."/>
            <person name="Lan S."/>
            <person name="Tsai W.C."/>
            <person name="Van de Peer Y."/>
            <person name="Liu Z.J."/>
        </authorList>
    </citation>
    <scope>NUCLEOTIDE SEQUENCE [LARGE SCALE GENOMIC DNA]</scope>
    <source>
        <strain evidence="2">Lor287</strain>
    </source>
</reference>
<evidence type="ECO:0000313" key="2">
    <source>
        <dbReference type="EMBL" id="KAK8944218.1"/>
    </source>
</evidence>
<feature type="compositionally biased region" description="Polar residues" evidence="1">
    <location>
        <begin position="618"/>
        <end position="629"/>
    </location>
</feature>
<feature type="region of interest" description="Disordered" evidence="1">
    <location>
        <begin position="1"/>
        <end position="55"/>
    </location>
</feature>
<gene>
    <name evidence="2" type="primary">SEU</name>
    <name evidence="2" type="ORF">KSP39_PZI008331</name>
</gene>
<protein>
    <submittedName>
        <fullName evidence="2">Transcriptional corepressor SEUSS</fullName>
    </submittedName>
</protein>
<organism evidence="2 3">
    <name type="scientific">Platanthera zijinensis</name>
    <dbReference type="NCBI Taxonomy" id="2320716"/>
    <lineage>
        <taxon>Eukaryota</taxon>
        <taxon>Viridiplantae</taxon>
        <taxon>Streptophyta</taxon>
        <taxon>Embryophyta</taxon>
        <taxon>Tracheophyta</taxon>
        <taxon>Spermatophyta</taxon>
        <taxon>Magnoliopsida</taxon>
        <taxon>Liliopsida</taxon>
        <taxon>Asparagales</taxon>
        <taxon>Orchidaceae</taxon>
        <taxon>Orchidoideae</taxon>
        <taxon>Orchideae</taxon>
        <taxon>Orchidinae</taxon>
        <taxon>Platanthera</taxon>
    </lineage>
</organism>
<comment type="caution">
    <text evidence="2">The sequence shown here is derived from an EMBL/GenBank/DDBJ whole genome shotgun (WGS) entry which is preliminary data.</text>
</comment>
<feature type="region of interest" description="Disordered" evidence="1">
    <location>
        <begin position="584"/>
        <end position="649"/>
    </location>
</feature>
<proteinExistence type="predicted"/>
<dbReference type="Pfam" id="PF01803">
    <property type="entry name" value="LIM_bind"/>
    <property type="match status" value="1"/>
</dbReference>
<accession>A0AAP0BLN1</accession>